<dbReference type="Proteomes" id="UP001272515">
    <property type="component" value="Unassembled WGS sequence"/>
</dbReference>
<dbReference type="RefSeq" id="WP_295193215.1">
    <property type="nucleotide sequence ID" value="NZ_JAWJZA010000013.1"/>
</dbReference>
<dbReference type="EMBL" id="JAWJZB010000010">
    <property type="protein sequence ID" value="MDV5088948.1"/>
    <property type="molecule type" value="Genomic_DNA"/>
</dbReference>
<evidence type="ECO:0008006" key="3">
    <source>
        <dbReference type="Google" id="ProtNLM"/>
    </source>
</evidence>
<organism evidence="1 2">
    <name type="scientific">Veillonella absiana</name>
    <dbReference type="NCBI Taxonomy" id="3079305"/>
    <lineage>
        <taxon>Bacteria</taxon>
        <taxon>Bacillati</taxon>
        <taxon>Bacillota</taxon>
        <taxon>Negativicutes</taxon>
        <taxon>Veillonellales</taxon>
        <taxon>Veillonellaceae</taxon>
        <taxon>Veillonella</taxon>
    </lineage>
</organism>
<reference evidence="1 2" key="1">
    <citation type="submission" date="2023-10" db="EMBL/GenBank/DDBJ databases">
        <title>Veillonella sp. nov., isolated from a pig farm feces dump.</title>
        <authorList>
            <person name="Chang Y.-H."/>
        </authorList>
    </citation>
    <scope>NUCLEOTIDE SEQUENCE [LARGE SCALE GENOMIC DNA]</scope>
    <source>
        <strain evidence="1 2">YH-vei2233</strain>
    </source>
</reference>
<name>A0ABU3ZAL7_9FIRM</name>
<evidence type="ECO:0000313" key="2">
    <source>
        <dbReference type="Proteomes" id="UP001272515"/>
    </source>
</evidence>
<comment type="caution">
    <text evidence="1">The sequence shown here is derived from an EMBL/GenBank/DDBJ whole genome shotgun (WGS) entry which is preliminary data.</text>
</comment>
<evidence type="ECO:0000313" key="1">
    <source>
        <dbReference type="EMBL" id="MDV5088948.1"/>
    </source>
</evidence>
<accession>A0ABU3ZAL7</accession>
<keyword evidence="2" id="KW-1185">Reference proteome</keyword>
<protein>
    <recommendedName>
        <fullName evidence="3">PepSY domain-containing protein</fullName>
    </recommendedName>
</protein>
<proteinExistence type="predicted"/>
<sequence>MSLLSLALDAVASIIRVRNQRKGKNILGQYHRSILTSNTFILENLSGCTQEQARSIRDKLMEKGVAPIKVMERRGNEYAFETVDGNVGHFKLDSDYGIRQLDYKGRLL</sequence>
<gene>
    <name evidence="1" type="ORF">RVY80_08935</name>
</gene>